<dbReference type="InterPro" id="IPR036322">
    <property type="entry name" value="WD40_repeat_dom_sf"/>
</dbReference>
<feature type="repeat" description="WD" evidence="1">
    <location>
        <begin position="35"/>
        <end position="68"/>
    </location>
</feature>
<dbReference type="Proteomes" id="UP000681720">
    <property type="component" value="Unassembled WGS sequence"/>
</dbReference>
<dbReference type="SUPFAM" id="SSF50978">
    <property type="entry name" value="WD40 repeat-like"/>
    <property type="match status" value="1"/>
</dbReference>
<dbReference type="SMART" id="SM00320">
    <property type="entry name" value="WD40"/>
    <property type="match status" value="1"/>
</dbReference>
<dbReference type="GO" id="GO:0043161">
    <property type="term" value="P:proteasome-mediated ubiquitin-dependent protein catabolic process"/>
    <property type="evidence" value="ECO:0007669"/>
    <property type="project" value="TreeGrafter"/>
</dbReference>
<evidence type="ECO:0000313" key="4">
    <source>
        <dbReference type="Proteomes" id="UP000681720"/>
    </source>
</evidence>
<gene>
    <name evidence="3" type="ORF">BYL167_LOCUS78662</name>
    <name evidence="2" type="ORF">GIL414_LOCUS23245</name>
</gene>
<name>A0A8S2SM32_9BILA</name>
<organism evidence="2 4">
    <name type="scientific">Rotaria magnacalcarata</name>
    <dbReference type="NCBI Taxonomy" id="392030"/>
    <lineage>
        <taxon>Eukaryota</taxon>
        <taxon>Metazoa</taxon>
        <taxon>Spiralia</taxon>
        <taxon>Gnathifera</taxon>
        <taxon>Rotifera</taxon>
        <taxon>Eurotatoria</taxon>
        <taxon>Bdelloidea</taxon>
        <taxon>Philodinida</taxon>
        <taxon>Philodinidae</taxon>
        <taxon>Rotaria</taxon>
    </lineage>
</organism>
<dbReference type="AlphaFoldDB" id="A0A8S2SM32"/>
<dbReference type="Proteomes" id="UP000681967">
    <property type="component" value="Unassembled WGS sequence"/>
</dbReference>
<dbReference type="PANTHER" id="PTHR19847:SF7">
    <property type="entry name" value="DDB1- AND CUL4-ASSOCIATED FACTOR 11"/>
    <property type="match status" value="1"/>
</dbReference>
<dbReference type="PROSITE" id="PS50294">
    <property type="entry name" value="WD_REPEATS_REGION"/>
    <property type="match status" value="1"/>
</dbReference>
<dbReference type="InterPro" id="IPR015943">
    <property type="entry name" value="WD40/YVTN_repeat-like_dom_sf"/>
</dbReference>
<sequence length="91" mass="9994">FSLQFSADCSEIICGANDACVYIYDLQKQQRTLRVLAHQHDVNAVRFLDDSNSLVISGSDDGLVLVWDRRALNESQPKPVGIFAGHSSGIT</sequence>
<accession>A0A8S2SM32</accession>
<evidence type="ECO:0000256" key="1">
    <source>
        <dbReference type="PROSITE-ProRule" id="PRU00221"/>
    </source>
</evidence>
<dbReference type="PROSITE" id="PS50082">
    <property type="entry name" value="WD_REPEATS_2"/>
    <property type="match status" value="1"/>
</dbReference>
<feature type="non-terminal residue" evidence="2">
    <location>
        <position position="1"/>
    </location>
</feature>
<dbReference type="PANTHER" id="PTHR19847">
    <property type="entry name" value="DDB1- AND CUL4-ASSOCIATED FACTOR 11"/>
    <property type="match status" value="1"/>
</dbReference>
<dbReference type="Gene3D" id="2.130.10.10">
    <property type="entry name" value="YVTN repeat-like/Quinoprotein amine dehydrogenase"/>
    <property type="match status" value="1"/>
</dbReference>
<dbReference type="Pfam" id="PF00400">
    <property type="entry name" value="WD40"/>
    <property type="match status" value="1"/>
</dbReference>
<proteinExistence type="predicted"/>
<dbReference type="EMBL" id="CAJOBH010289216">
    <property type="protein sequence ID" value="CAF5179029.1"/>
    <property type="molecule type" value="Genomic_DNA"/>
</dbReference>
<dbReference type="InterPro" id="IPR051859">
    <property type="entry name" value="DCAF"/>
</dbReference>
<protein>
    <submittedName>
        <fullName evidence="2">Uncharacterized protein</fullName>
    </submittedName>
</protein>
<feature type="non-terminal residue" evidence="2">
    <location>
        <position position="91"/>
    </location>
</feature>
<comment type="caution">
    <text evidence="2">The sequence shown here is derived from an EMBL/GenBank/DDBJ whole genome shotgun (WGS) entry which is preliminary data.</text>
</comment>
<dbReference type="InterPro" id="IPR001680">
    <property type="entry name" value="WD40_rpt"/>
</dbReference>
<evidence type="ECO:0000313" key="2">
    <source>
        <dbReference type="EMBL" id="CAF4240614.1"/>
    </source>
</evidence>
<dbReference type="GO" id="GO:0080008">
    <property type="term" value="C:Cul4-RING E3 ubiquitin ligase complex"/>
    <property type="evidence" value="ECO:0007669"/>
    <property type="project" value="TreeGrafter"/>
</dbReference>
<reference evidence="2" key="1">
    <citation type="submission" date="2021-02" db="EMBL/GenBank/DDBJ databases">
        <authorList>
            <person name="Nowell W R."/>
        </authorList>
    </citation>
    <scope>NUCLEOTIDE SEQUENCE</scope>
</reference>
<dbReference type="EMBL" id="CAJOBJ010025307">
    <property type="protein sequence ID" value="CAF4240614.1"/>
    <property type="molecule type" value="Genomic_DNA"/>
</dbReference>
<keyword evidence="1" id="KW-0853">WD repeat</keyword>
<evidence type="ECO:0000313" key="3">
    <source>
        <dbReference type="EMBL" id="CAF5179029.1"/>
    </source>
</evidence>